<dbReference type="InterPro" id="IPR050789">
    <property type="entry name" value="Diverse_Enzym_Activities"/>
</dbReference>
<dbReference type="Gene3D" id="3.40.710.10">
    <property type="entry name" value="DD-peptidase/beta-lactamase superfamily"/>
    <property type="match status" value="1"/>
</dbReference>
<accession>F2J3Y6</accession>
<dbReference type="InterPro" id="IPR001466">
    <property type="entry name" value="Beta-lactam-related"/>
</dbReference>
<dbReference type="EMBL" id="CP002568">
    <property type="protein sequence ID" value="ADZ68968.1"/>
    <property type="molecule type" value="Genomic_DNA"/>
</dbReference>
<dbReference type="Pfam" id="PF00144">
    <property type="entry name" value="Beta-lactamase"/>
    <property type="match status" value="1"/>
</dbReference>
<dbReference type="PANTHER" id="PTHR43283">
    <property type="entry name" value="BETA-LACTAMASE-RELATED"/>
    <property type="match status" value="1"/>
</dbReference>
<dbReference type="OrthoDB" id="5377981at2"/>
<dbReference type="PANTHER" id="PTHR43283:SF3">
    <property type="entry name" value="BETA-LACTAMASE FAMILY PROTEIN (AFU_ORTHOLOGUE AFUA_5G07500)"/>
    <property type="match status" value="1"/>
</dbReference>
<dbReference type="HOGENOM" id="CLU_020027_11_2_5"/>
<dbReference type="SUPFAM" id="SSF56601">
    <property type="entry name" value="beta-lactamase/transpeptidase-like"/>
    <property type="match status" value="1"/>
</dbReference>
<feature type="domain" description="Beta-lactamase-related" evidence="1">
    <location>
        <begin position="16"/>
        <end position="365"/>
    </location>
</feature>
<dbReference type="PATRIC" id="fig|991905.3.peg.548"/>
<dbReference type="Proteomes" id="UP000008130">
    <property type="component" value="Chromosome"/>
</dbReference>
<name>F2J3Y6_POLGS</name>
<sequence length="390" mass="41683">MTGAGATFATSRPLEDWLSAEREAGRLAGAVLEVRQAGKPVCLRAFGAKDSTGSDAKWETVYWIASMTKPIVSVAAMALVERGVLALGDEVQSFIPGFGRRGVLCRDGAIMEALRPPVILDLLTHVSGVTYGQFGDADIHARYLEQGVYDFFSDNERMADRLAELPLLHQPGTVFEYGMSTDLLGRVIEVVTGTTLDCALQELVLAPLGMHRTRFIPVLGTIAELPPSPTQRALAPPFSADQTWFSGGGGLTSTVSDYMCFAEMLRLGGALGGTRILRRETVGLMLQNHLPAGIGYGAYTGALGITAPWSGTGLGFGLGLAVRTRRSADLPGGLGEFLWPGVSGANFWVDPENALTAVFLTHAPEHRAQHRIGFRKAVYAGLDQDGRHAL</sequence>
<evidence type="ECO:0000259" key="1">
    <source>
        <dbReference type="Pfam" id="PF00144"/>
    </source>
</evidence>
<gene>
    <name evidence="2" type="ordered locus">SL003B_0535</name>
</gene>
<organism evidence="2 3">
    <name type="scientific">Polymorphum gilvum (strain LMG 25793 / CGMCC 1.9160 / SL003B-26A1)</name>
    <dbReference type="NCBI Taxonomy" id="991905"/>
    <lineage>
        <taxon>Bacteria</taxon>
        <taxon>Pseudomonadati</taxon>
        <taxon>Pseudomonadota</taxon>
        <taxon>Alphaproteobacteria</taxon>
        <taxon>Rhodobacterales</taxon>
        <taxon>Paracoccaceae</taxon>
        <taxon>Polymorphum</taxon>
    </lineage>
</organism>
<protein>
    <submittedName>
        <fullName evidence="2">Beta-lactamase family protein</fullName>
    </submittedName>
</protein>
<reference evidence="2 3" key="1">
    <citation type="journal article" date="2011" name="J. Bacteriol.">
        <title>Complete genome sequence of Polymorphum gilvum SL003B-26A1T, a crude oil-degrading bacterium from oil-polluted saline soil.</title>
        <authorList>
            <person name="Li S.G."/>
            <person name="Tang Y.Q."/>
            <person name="Nie Y."/>
            <person name="Cai M."/>
            <person name="Wu X.L."/>
        </authorList>
    </citation>
    <scope>NUCLEOTIDE SEQUENCE [LARGE SCALE GENOMIC DNA]</scope>
    <source>
        <strain evidence="3">LMG 25793 / CGMCC 1.9160 / SL003B-26A1</strain>
    </source>
</reference>
<dbReference type="InterPro" id="IPR012338">
    <property type="entry name" value="Beta-lactam/transpept-like"/>
</dbReference>
<proteinExistence type="predicted"/>
<evidence type="ECO:0000313" key="2">
    <source>
        <dbReference type="EMBL" id="ADZ68968.1"/>
    </source>
</evidence>
<dbReference type="eggNOG" id="COG1680">
    <property type="taxonomic scope" value="Bacteria"/>
</dbReference>
<dbReference type="RefSeq" id="WP_013651292.1">
    <property type="nucleotide sequence ID" value="NC_015259.1"/>
</dbReference>
<evidence type="ECO:0000313" key="3">
    <source>
        <dbReference type="Proteomes" id="UP000008130"/>
    </source>
</evidence>
<dbReference type="AlphaFoldDB" id="F2J3Y6"/>
<dbReference type="KEGG" id="pgv:SL003B_0535"/>
<keyword evidence="3" id="KW-1185">Reference proteome</keyword>
<dbReference type="STRING" id="991905.SL003B_0535"/>